<protein>
    <recommendedName>
        <fullName evidence="4">RNase H type-1 domain-containing protein</fullName>
    </recommendedName>
</protein>
<sequence length="77" mass="8345">MPPARLIKVNCDASVCKENKIAGCGGVIKDQVGNFIGECSITLAKFGLSSMRLISYLMGALLPTLAFHWLLKFKITT</sequence>
<evidence type="ECO:0008006" key="4">
    <source>
        <dbReference type="Google" id="ProtNLM"/>
    </source>
</evidence>
<evidence type="ECO:0000256" key="1">
    <source>
        <dbReference type="SAM" id="Phobius"/>
    </source>
</evidence>
<accession>A0A371GNR3</accession>
<feature type="non-terminal residue" evidence="2">
    <location>
        <position position="77"/>
    </location>
</feature>
<dbReference type="AlphaFoldDB" id="A0A371GNR3"/>
<reference evidence="2" key="1">
    <citation type="submission" date="2018-05" db="EMBL/GenBank/DDBJ databases">
        <title>Draft genome of Mucuna pruriens seed.</title>
        <authorList>
            <person name="Nnadi N.E."/>
            <person name="Vos R."/>
            <person name="Hasami M.H."/>
            <person name="Devisetty U.K."/>
            <person name="Aguiy J.C."/>
        </authorList>
    </citation>
    <scope>NUCLEOTIDE SEQUENCE [LARGE SCALE GENOMIC DNA]</scope>
    <source>
        <strain evidence="2">JCA_2017</strain>
    </source>
</reference>
<organism evidence="2 3">
    <name type="scientific">Mucuna pruriens</name>
    <name type="common">Velvet bean</name>
    <name type="synonym">Dolichos pruriens</name>
    <dbReference type="NCBI Taxonomy" id="157652"/>
    <lineage>
        <taxon>Eukaryota</taxon>
        <taxon>Viridiplantae</taxon>
        <taxon>Streptophyta</taxon>
        <taxon>Embryophyta</taxon>
        <taxon>Tracheophyta</taxon>
        <taxon>Spermatophyta</taxon>
        <taxon>Magnoliopsida</taxon>
        <taxon>eudicotyledons</taxon>
        <taxon>Gunneridae</taxon>
        <taxon>Pentapetalae</taxon>
        <taxon>rosids</taxon>
        <taxon>fabids</taxon>
        <taxon>Fabales</taxon>
        <taxon>Fabaceae</taxon>
        <taxon>Papilionoideae</taxon>
        <taxon>50 kb inversion clade</taxon>
        <taxon>NPAAA clade</taxon>
        <taxon>indigoferoid/millettioid clade</taxon>
        <taxon>Phaseoleae</taxon>
        <taxon>Mucuna</taxon>
    </lineage>
</organism>
<proteinExistence type="predicted"/>
<evidence type="ECO:0000313" key="3">
    <source>
        <dbReference type="Proteomes" id="UP000257109"/>
    </source>
</evidence>
<feature type="transmembrane region" description="Helical" evidence="1">
    <location>
        <begin position="53"/>
        <end position="71"/>
    </location>
</feature>
<keyword evidence="1" id="KW-1133">Transmembrane helix</keyword>
<name>A0A371GNR3_MUCPR</name>
<keyword evidence="3" id="KW-1185">Reference proteome</keyword>
<comment type="caution">
    <text evidence="2">The sequence shown here is derived from an EMBL/GenBank/DDBJ whole genome shotgun (WGS) entry which is preliminary data.</text>
</comment>
<dbReference type="OrthoDB" id="1436503at2759"/>
<keyword evidence="1" id="KW-0812">Transmembrane</keyword>
<dbReference type="Proteomes" id="UP000257109">
    <property type="component" value="Unassembled WGS sequence"/>
</dbReference>
<dbReference type="EMBL" id="QJKJ01004942">
    <property type="protein sequence ID" value="RDX92134.1"/>
    <property type="molecule type" value="Genomic_DNA"/>
</dbReference>
<keyword evidence="1" id="KW-0472">Membrane</keyword>
<gene>
    <name evidence="2" type="ORF">CR513_25791</name>
</gene>
<evidence type="ECO:0000313" key="2">
    <source>
        <dbReference type="EMBL" id="RDX92134.1"/>
    </source>
</evidence>